<feature type="non-terminal residue" evidence="2">
    <location>
        <position position="286"/>
    </location>
</feature>
<comment type="caution">
    <text evidence="2">The sequence shown here is derived from an EMBL/GenBank/DDBJ whole genome shotgun (WGS) entry which is preliminary data.</text>
</comment>
<sequence>MYMPRPGKYSRTQRFQWYQQVDHEHRSVSEVCRIFGVSRKCYYHWRARDYGLLGNRYRSPQLQPNLKLTYEVRKFIEEHKRIANYGPLKMKLLIKKELALEVSTTIIYRYFKRKKLIRRPQKRLPWYEPMKEALYITQPGQGIQMDVKYVYEAGARRYQFSVFDPYTKKYHFTVYRTKESKNAIAALKRARRYFGFKVLSIQTDNGSEFRGIFHRWLTAKGIPHYFIPKKSPWWNGNVERVHRTIDDEYYQNPQRVWRTAYEWLAFYNFERIHLSLNGLTPQEKLL</sequence>
<reference evidence="2 3" key="1">
    <citation type="journal article" date="2016" name="Nat. Commun.">
        <title>Thousands of microbial genomes shed light on interconnected biogeochemical processes in an aquifer system.</title>
        <authorList>
            <person name="Anantharaman K."/>
            <person name="Brown C.T."/>
            <person name="Hug L.A."/>
            <person name="Sharon I."/>
            <person name="Castelle C.J."/>
            <person name="Probst A.J."/>
            <person name="Thomas B.C."/>
            <person name="Singh A."/>
            <person name="Wilkins M.J."/>
            <person name="Karaoz U."/>
            <person name="Brodie E.L."/>
            <person name="Williams K.H."/>
            <person name="Hubbard S.S."/>
            <person name="Banfield J.F."/>
        </authorList>
    </citation>
    <scope>NUCLEOTIDE SEQUENCE [LARGE SCALE GENOMIC DNA]</scope>
</reference>
<protein>
    <recommendedName>
        <fullName evidence="1">Integrase catalytic domain-containing protein</fullName>
    </recommendedName>
</protein>
<dbReference type="Pfam" id="PF00665">
    <property type="entry name" value="rve"/>
    <property type="match status" value="1"/>
</dbReference>
<dbReference type="SUPFAM" id="SSF46689">
    <property type="entry name" value="Homeodomain-like"/>
    <property type="match status" value="1"/>
</dbReference>
<gene>
    <name evidence="2" type="ORF">A3B31_03975</name>
</gene>
<name>A0A1G2BU39_9BACT</name>
<dbReference type="GO" id="GO:0004803">
    <property type="term" value="F:transposase activity"/>
    <property type="evidence" value="ECO:0007669"/>
    <property type="project" value="InterPro"/>
</dbReference>
<dbReference type="PROSITE" id="PS50994">
    <property type="entry name" value="INTEGRASE"/>
    <property type="match status" value="1"/>
</dbReference>
<dbReference type="InterPro" id="IPR036397">
    <property type="entry name" value="RNaseH_sf"/>
</dbReference>
<dbReference type="PANTHER" id="PTHR46889:SF5">
    <property type="entry name" value="INTEGRASE PROTEIN"/>
    <property type="match status" value="1"/>
</dbReference>
<dbReference type="InterPro" id="IPR009057">
    <property type="entry name" value="Homeodomain-like_sf"/>
</dbReference>
<dbReference type="PANTHER" id="PTHR46889">
    <property type="entry name" value="TRANSPOSASE INSF FOR INSERTION SEQUENCE IS3B-RELATED"/>
    <property type="match status" value="1"/>
</dbReference>
<evidence type="ECO:0000313" key="3">
    <source>
        <dbReference type="Proteomes" id="UP000177349"/>
    </source>
</evidence>
<dbReference type="AlphaFoldDB" id="A0A1G2BU39"/>
<evidence type="ECO:0000259" key="1">
    <source>
        <dbReference type="PROSITE" id="PS50994"/>
    </source>
</evidence>
<dbReference type="Gene3D" id="3.30.420.10">
    <property type="entry name" value="Ribonuclease H-like superfamily/Ribonuclease H"/>
    <property type="match status" value="1"/>
</dbReference>
<evidence type="ECO:0000313" key="2">
    <source>
        <dbReference type="EMBL" id="OGY92538.1"/>
    </source>
</evidence>
<dbReference type="EMBL" id="MHKN01000015">
    <property type="protein sequence ID" value="OGY92538.1"/>
    <property type="molecule type" value="Genomic_DNA"/>
</dbReference>
<dbReference type="Proteomes" id="UP000177349">
    <property type="component" value="Unassembled WGS sequence"/>
</dbReference>
<dbReference type="InterPro" id="IPR012337">
    <property type="entry name" value="RNaseH-like_sf"/>
</dbReference>
<organism evidence="2 3">
    <name type="scientific">Candidatus Komeilibacteria bacterium RIFCSPLOWO2_01_FULL_53_11</name>
    <dbReference type="NCBI Taxonomy" id="1798552"/>
    <lineage>
        <taxon>Bacteria</taxon>
        <taxon>Candidatus Komeiliibacteriota</taxon>
    </lineage>
</organism>
<dbReference type="InterPro" id="IPR050900">
    <property type="entry name" value="Transposase_IS3/IS150/IS904"/>
</dbReference>
<dbReference type="GO" id="GO:0003677">
    <property type="term" value="F:DNA binding"/>
    <property type="evidence" value="ECO:0007669"/>
    <property type="project" value="InterPro"/>
</dbReference>
<dbReference type="GO" id="GO:0006313">
    <property type="term" value="P:DNA transposition"/>
    <property type="evidence" value="ECO:0007669"/>
    <property type="project" value="InterPro"/>
</dbReference>
<accession>A0A1G2BU39</accession>
<dbReference type="Pfam" id="PF01527">
    <property type="entry name" value="HTH_Tnp_1"/>
    <property type="match status" value="1"/>
</dbReference>
<dbReference type="InterPro" id="IPR001584">
    <property type="entry name" value="Integrase_cat-core"/>
</dbReference>
<proteinExistence type="predicted"/>
<dbReference type="GO" id="GO:0015074">
    <property type="term" value="P:DNA integration"/>
    <property type="evidence" value="ECO:0007669"/>
    <property type="project" value="InterPro"/>
</dbReference>
<feature type="domain" description="Integrase catalytic" evidence="1">
    <location>
        <begin position="135"/>
        <end position="286"/>
    </location>
</feature>
<dbReference type="SUPFAM" id="SSF53098">
    <property type="entry name" value="Ribonuclease H-like"/>
    <property type="match status" value="1"/>
</dbReference>
<dbReference type="InterPro" id="IPR002514">
    <property type="entry name" value="Transposase_8"/>
</dbReference>